<protein>
    <submittedName>
        <fullName evidence="4">GNAT family N-acetyltransferase</fullName>
    </submittedName>
</protein>
<evidence type="ECO:0000313" key="4">
    <source>
        <dbReference type="EMBL" id="WIV21486.1"/>
    </source>
</evidence>
<keyword evidence="5" id="KW-1185">Reference proteome</keyword>
<evidence type="ECO:0000313" key="5">
    <source>
        <dbReference type="Proteomes" id="UP001236415"/>
    </source>
</evidence>
<dbReference type="Pfam" id="PF00583">
    <property type="entry name" value="Acetyltransf_1"/>
    <property type="match status" value="1"/>
</dbReference>
<evidence type="ECO:0000256" key="1">
    <source>
        <dbReference type="ARBA" id="ARBA00022679"/>
    </source>
</evidence>
<dbReference type="Proteomes" id="UP001236415">
    <property type="component" value="Chromosome"/>
</dbReference>
<dbReference type="PANTHER" id="PTHR43626:SF4">
    <property type="entry name" value="GCN5-RELATED N-ACETYLTRANSFERASE 2, CHLOROPLASTIC"/>
    <property type="match status" value="1"/>
</dbReference>
<evidence type="ECO:0000259" key="3">
    <source>
        <dbReference type="PROSITE" id="PS51186"/>
    </source>
</evidence>
<name>A0ABY8X7G7_9BACL</name>
<evidence type="ECO:0000256" key="2">
    <source>
        <dbReference type="ARBA" id="ARBA00023315"/>
    </source>
</evidence>
<dbReference type="EMBL" id="CP127162">
    <property type="protein sequence ID" value="WIV21486.1"/>
    <property type="molecule type" value="Genomic_DNA"/>
</dbReference>
<dbReference type="SUPFAM" id="SSF55729">
    <property type="entry name" value="Acyl-CoA N-acyltransferases (Nat)"/>
    <property type="match status" value="1"/>
</dbReference>
<dbReference type="Gene3D" id="3.40.630.30">
    <property type="match status" value="1"/>
</dbReference>
<dbReference type="PANTHER" id="PTHR43626">
    <property type="entry name" value="ACYL-COA N-ACYLTRANSFERASE"/>
    <property type="match status" value="1"/>
</dbReference>
<dbReference type="InterPro" id="IPR000182">
    <property type="entry name" value="GNAT_dom"/>
</dbReference>
<proteinExistence type="predicted"/>
<accession>A0ABY8X7G7</accession>
<dbReference type="InterPro" id="IPR016181">
    <property type="entry name" value="Acyl_CoA_acyltransferase"/>
</dbReference>
<dbReference type="InterPro" id="IPR045039">
    <property type="entry name" value="NSI-like"/>
</dbReference>
<reference evidence="4 5" key="1">
    <citation type="submission" date="2023-06" db="EMBL/GenBank/DDBJ databases">
        <title>Paenibacillus polygonum sp. nov., an endophytic bacterium, isolated from Polygonum lapathifolium L. in Nanji Wetland National Nature Reserve, South of Poyang Lake, Jiangxi Province, China.</title>
        <authorList>
            <person name="Yu Z."/>
        </authorList>
    </citation>
    <scope>NUCLEOTIDE SEQUENCE [LARGE SCALE GENOMIC DNA]</scope>
    <source>
        <strain evidence="4 5">C31</strain>
    </source>
</reference>
<dbReference type="PROSITE" id="PS51186">
    <property type="entry name" value="GNAT"/>
    <property type="match status" value="1"/>
</dbReference>
<gene>
    <name evidence="4" type="ORF">QPK24_10800</name>
</gene>
<organism evidence="4 5">
    <name type="scientific">Paenibacillus polygoni</name>
    <dbReference type="NCBI Taxonomy" id="3050112"/>
    <lineage>
        <taxon>Bacteria</taxon>
        <taxon>Bacillati</taxon>
        <taxon>Bacillota</taxon>
        <taxon>Bacilli</taxon>
        <taxon>Bacillales</taxon>
        <taxon>Paenibacillaceae</taxon>
        <taxon>Paenibacillus</taxon>
    </lineage>
</organism>
<keyword evidence="1" id="KW-0808">Transferase</keyword>
<sequence>MEYLYSLENLTEDDLDTGFFVGWPNPPSLSTFYDILKNSTYIVLAYDQDKSKVVGFINALSDKVLSAYIPLLEVIPDYQNQGVGTKLVELMIEQLADLYMVDLLCDHELQDFYMNKGMKKAEGMMIRNYKYQSGRLY</sequence>
<keyword evidence="2" id="KW-0012">Acyltransferase</keyword>
<feature type="domain" description="N-acetyltransferase" evidence="3">
    <location>
        <begin position="1"/>
        <end position="137"/>
    </location>
</feature>
<dbReference type="CDD" id="cd04301">
    <property type="entry name" value="NAT_SF"/>
    <property type="match status" value="1"/>
</dbReference>